<keyword evidence="2" id="KW-1185">Reference proteome</keyword>
<dbReference type="RefSeq" id="WP_377342500.1">
    <property type="nucleotide sequence ID" value="NZ_JBHLUE010000019.1"/>
</dbReference>
<organism evidence="1 2">
    <name type="scientific">Plantactinospora siamensis</name>
    <dbReference type="NCBI Taxonomy" id="555372"/>
    <lineage>
        <taxon>Bacteria</taxon>
        <taxon>Bacillati</taxon>
        <taxon>Actinomycetota</taxon>
        <taxon>Actinomycetes</taxon>
        <taxon>Micromonosporales</taxon>
        <taxon>Micromonosporaceae</taxon>
        <taxon>Plantactinospora</taxon>
    </lineage>
</organism>
<evidence type="ECO:0000313" key="2">
    <source>
        <dbReference type="Proteomes" id="UP001589894"/>
    </source>
</evidence>
<dbReference type="EMBL" id="JBHLUE010000019">
    <property type="protein sequence ID" value="MFC0567227.1"/>
    <property type="molecule type" value="Genomic_DNA"/>
</dbReference>
<evidence type="ECO:0000313" key="1">
    <source>
        <dbReference type="EMBL" id="MFC0567227.1"/>
    </source>
</evidence>
<name>A0ABV6P2G9_9ACTN</name>
<comment type="caution">
    <text evidence="1">The sequence shown here is derived from an EMBL/GenBank/DDBJ whole genome shotgun (WGS) entry which is preliminary data.</text>
</comment>
<reference evidence="1 2" key="1">
    <citation type="submission" date="2024-09" db="EMBL/GenBank/DDBJ databases">
        <authorList>
            <person name="Sun Q."/>
            <person name="Mori K."/>
        </authorList>
    </citation>
    <scope>NUCLEOTIDE SEQUENCE [LARGE SCALE GENOMIC DNA]</scope>
    <source>
        <strain evidence="1 2">TBRC 2205</strain>
    </source>
</reference>
<proteinExistence type="predicted"/>
<accession>A0ABV6P2G9</accession>
<evidence type="ECO:0008006" key="3">
    <source>
        <dbReference type="Google" id="ProtNLM"/>
    </source>
</evidence>
<dbReference type="Proteomes" id="UP001589894">
    <property type="component" value="Unassembled WGS sequence"/>
</dbReference>
<protein>
    <recommendedName>
        <fullName evidence="3">DUF2867 domain-containing protein</fullName>
    </recommendedName>
</protein>
<sequence length="165" mass="17333">MPNDAGGGAHPGGEPIRIGELPFLDEHGTDIAAGPETVWPILVEAVDRAFSGARAAAYARLIGCADPLASGPRPLAEGSTVPGFRVVAAVPGVELALAGRHRFSTYALSFHLDRDGAGGVRLRAESRAAFPGPAGRAYRLLVFGSRAHVILLRGLLARIRRRAQR</sequence>
<gene>
    <name evidence="1" type="ORF">ACFFHU_24195</name>
</gene>